<evidence type="ECO:0000313" key="1">
    <source>
        <dbReference type="EMBL" id="KAK2957287.1"/>
    </source>
</evidence>
<proteinExistence type="predicted"/>
<gene>
    <name evidence="1" type="ORF">BLNAU_7665</name>
</gene>
<keyword evidence="2" id="KW-1185">Reference proteome</keyword>
<accession>A0ABQ9Y0M1</accession>
<name>A0ABQ9Y0M1_9EUKA</name>
<organism evidence="1 2">
    <name type="scientific">Blattamonas nauphoetae</name>
    <dbReference type="NCBI Taxonomy" id="2049346"/>
    <lineage>
        <taxon>Eukaryota</taxon>
        <taxon>Metamonada</taxon>
        <taxon>Preaxostyla</taxon>
        <taxon>Oxymonadida</taxon>
        <taxon>Blattamonas</taxon>
    </lineage>
</organism>
<comment type="caution">
    <text evidence="1">The sequence shown here is derived from an EMBL/GenBank/DDBJ whole genome shotgun (WGS) entry which is preliminary data.</text>
</comment>
<evidence type="ECO:0000313" key="2">
    <source>
        <dbReference type="Proteomes" id="UP001281761"/>
    </source>
</evidence>
<reference evidence="1 2" key="1">
    <citation type="journal article" date="2022" name="bioRxiv">
        <title>Genomics of Preaxostyla Flagellates Illuminates Evolutionary Transitions and the Path Towards Mitochondrial Loss.</title>
        <authorList>
            <person name="Novak L.V.F."/>
            <person name="Treitli S.C."/>
            <person name="Pyrih J."/>
            <person name="Halakuc P."/>
            <person name="Pipaliya S.V."/>
            <person name="Vacek V."/>
            <person name="Brzon O."/>
            <person name="Soukal P."/>
            <person name="Eme L."/>
            <person name="Dacks J.B."/>
            <person name="Karnkowska A."/>
            <person name="Elias M."/>
            <person name="Hampl V."/>
        </authorList>
    </citation>
    <scope>NUCLEOTIDE SEQUENCE [LARGE SCALE GENOMIC DNA]</scope>
    <source>
        <strain evidence="1">NAU3</strain>
        <tissue evidence="1">Gut</tissue>
    </source>
</reference>
<sequence length="281" mass="32655">MLKIVDRIVALSESDSPIDDDTTLRISSFHKDQLKSVYLPNLFRKAGRSAEQYFHAFQSLLSLHHDCFDLCPINSLLRPKPTTLQPRFDEWDSIDLETVGVAIRTINDGHLCFKHADWHLHNFALKVLPQISNCATQMDQRQLDRLLTASVDVLIKHNFLHKSTTWRELRDRDEVFLKVCRLCSQRVVALYLGRVGFFSHFVRGLFIDGPSFECEHVLELLIQHVRFSSYERVERKISRSSILSLLEEGWQDVLDFLFVKNQYSIKIVVHFLGANVNSQNM</sequence>
<dbReference type="EMBL" id="JARBJD010000047">
    <property type="protein sequence ID" value="KAK2957287.1"/>
    <property type="molecule type" value="Genomic_DNA"/>
</dbReference>
<dbReference type="Proteomes" id="UP001281761">
    <property type="component" value="Unassembled WGS sequence"/>
</dbReference>
<protein>
    <submittedName>
        <fullName evidence="1">Uncharacterized protein</fullName>
    </submittedName>
</protein>